<keyword evidence="5 7" id="KW-0413">Isomerase</keyword>
<proteinExistence type="inferred from homology"/>
<sequence length="232" mass="26068">MKKNNLTKQFYVSCQALVDEPMFGKNVMLKMATAAIQGGAHGIRTSGLNNINSIKEKFPDIKLIGLLKVNYPNSDVYITPTLRELKLLINSKADLIALDFTSRKRPKQALKELVEYFNKNKRKDQFLLADIASIEDIDLAIKYGIKYIATTLRGYTKDTEGKSNTENDYFFLKEVIQKCKPNNCIVIAEGGFNTPTDAKNALDLGSDIVIVGSAITRPQYITKTFYDSMFSK</sequence>
<dbReference type="AlphaFoldDB" id="A0A4R6IF19"/>
<dbReference type="PANTHER" id="PTHR36204">
    <property type="entry name" value="N-ACETYLMANNOSAMINE-6-PHOSPHATE 2-EPIMERASE-RELATED"/>
    <property type="match status" value="1"/>
</dbReference>
<dbReference type="HAMAP" id="MF_01235">
    <property type="entry name" value="ManNAc6P_epimer"/>
    <property type="match status" value="1"/>
</dbReference>
<dbReference type="GO" id="GO:0006053">
    <property type="term" value="P:N-acetylmannosamine catabolic process"/>
    <property type="evidence" value="ECO:0007669"/>
    <property type="project" value="TreeGrafter"/>
</dbReference>
<dbReference type="InterPro" id="IPR011060">
    <property type="entry name" value="RibuloseP-bd_barrel"/>
</dbReference>
<dbReference type="CDD" id="cd04729">
    <property type="entry name" value="NanE"/>
    <property type="match status" value="1"/>
</dbReference>
<evidence type="ECO:0000313" key="8">
    <source>
        <dbReference type="EMBL" id="TDO20366.1"/>
    </source>
</evidence>
<evidence type="ECO:0000256" key="4">
    <source>
        <dbReference type="ARBA" id="ARBA00007439"/>
    </source>
</evidence>
<dbReference type="GO" id="GO:0019262">
    <property type="term" value="P:N-acetylneuraminate catabolic process"/>
    <property type="evidence" value="ECO:0007669"/>
    <property type="project" value="UniProtKB-UniRule"/>
</dbReference>
<dbReference type="GO" id="GO:0047465">
    <property type="term" value="F:N-acylglucosamine-6-phosphate 2-epimerase activity"/>
    <property type="evidence" value="ECO:0007669"/>
    <property type="project" value="UniProtKB-EC"/>
</dbReference>
<dbReference type="GO" id="GO:0005829">
    <property type="term" value="C:cytosol"/>
    <property type="evidence" value="ECO:0007669"/>
    <property type="project" value="TreeGrafter"/>
</dbReference>
<comment type="pathway">
    <text evidence="3 7">Amino-sugar metabolism; N-acetylneuraminate degradation; D-fructose 6-phosphate from N-acetylneuraminate: step 3/5.</text>
</comment>
<comment type="similarity">
    <text evidence="4 7">Belongs to the NanE family.</text>
</comment>
<evidence type="ECO:0000256" key="3">
    <source>
        <dbReference type="ARBA" id="ARBA00005081"/>
    </source>
</evidence>
<name>A0A4R6IF19_9MOLU</name>
<dbReference type="SUPFAM" id="SSF51366">
    <property type="entry name" value="Ribulose-phoshate binding barrel"/>
    <property type="match status" value="1"/>
</dbReference>
<dbReference type="Gene3D" id="3.20.20.70">
    <property type="entry name" value="Aldolase class I"/>
    <property type="match status" value="1"/>
</dbReference>
<evidence type="ECO:0000256" key="7">
    <source>
        <dbReference type="HAMAP-Rule" id="MF_01235"/>
    </source>
</evidence>
<organism evidence="8 9">
    <name type="scientific">Mycoplasma testudineum</name>
    <dbReference type="NCBI Taxonomy" id="244584"/>
    <lineage>
        <taxon>Bacteria</taxon>
        <taxon>Bacillati</taxon>
        <taxon>Mycoplasmatota</taxon>
        <taxon>Mollicutes</taxon>
        <taxon>Mycoplasmataceae</taxon>
        <taxon>Mycoplasma</taxon>
    </lineage>
</organism>
<dbReference type="Proteomes" id="UP000295518">
    <property type="component" value="Unassembled WGS sequence"/>
</dbReference>
<dbReference type="EMBL" id="SNWN01000011">
    <property type="protein sequence ID" value="TDO20366.1"/>
    <property type="molecule type" value="Genomic_DNA"/>
</dbReference>
<comment type="caution">
    <text evidence="8">The sequence shown here is derived from an EMBL/GenBank/DDBJ whole genome shotgun (WGS) entry which is preliminary data.</text>
</comment>
<protein>
    <recommendedName>
        <fullName evidence="7">Putative N-acetylmannosamine-6-phosphate 2-epimerase</fullName>
        <ecNumber evidence="7">5.1.3.9</ecNumber>
    </recommendedName>
    <alternativeName>
        <fullName evidence="7">ManNAc-6-P epimerase</fullName>
    </alternativeName>
</protein>
<keyword evidence="6 7" id="KW-0119">Carbohydrate metabolism</keyword>
<dbReference type="InterPro" id="IPR007260">
    <property type="entry name" value="NanE"/>
</dbReference>
<comment type="function">
    <text evidence="2 7">Converts N-acetylmannosamine-6-phosphate (ManNAc-6-P) to N-acetylglucosamine-6-phosphate (GlcNAc-6-P).</text>
</comment>
<reference evidence="8 9" key="1">
    <citation type="submission" date="2019-03" db="EMBL/GenBank/DDBJ databases">
        <title>Genomic Encyclopedia of Archaeal and Bacterial Type Strains, Phase II (KMG-II): from individual species to whole genera.</title>
        <authorList>
            <person name="Goeker M."/>
        </authorList>
    </citation>
    <scope>NUCLEOTIDE SEQUENCE [LARGE SCALE GENOMIC DNA]</scope>
    <source>
        <strain evidence="8 9">ATCC 700618</strain>
    </source>
</reference>
<dbReference type="Pfam" id="PF04131">
    <property type="entry name" value="NanE"/>
    <property type="match status" value="1"/>
</dbReference>
<dbReference type="UniPathway" id="UPA00629">
    <property type="reaction ID" value="UER00682"/>
</dbReference>
<evidence type="ECO:0000313" key="9">
    <source>
        <dbReference type="Proteomes" id="UP000295518"/>
    </source>
</evidence>
<dbReference type="PANTHER" id="PTHR36204:SF1">
    <property type="entry name" value="N-ACETYLMANNOSAMINE-6-PHOSPHATE 2-EPIMERASE-RELATED"/>
    <property type="match status" value="1"/>
</dbReference>
<dbReference type="RefSeq" id="WP_094254609.1">
    <property type="nucleotide sequence ID" value="NZ_NNCE01000003.1"/>
</dbReference>
<accession>A0A4R6IF19</accession>
<dbReference type="GO" id="GO:0005975">
    <property type="term" value="P:carbohydrate metabolic process"/>
    <property type="evidence" value="ECO:0007669"/>
    <property type="project" value="UniProtKB-UniRule"/>
</dbReference>
<evidence type="ECO:0000256" key="1">
    <source>
        <dbReference type="ARBA" id="ARBA00000056"/>
    </source>
</evidence>
<keyword evidence="9" id="KW-1185">Reference proteome</keyword>
<evidence type="ECO:0000256" key="6">
    <source>
        <dbReference type="ARBA" id="ARBA00023277"/>
    </source>
</evidence>
<dbReference type="InterPro" id="IPR013785">
    <property type="entry name" value="Aldolase_TIM"/>
</dbReference>
<evidence type="ECO:0000256" key="5">
    <source>
        <dbReference type="ARBA" id="ARBA00023235"/>
    </source>
</evidence>
<dbReference type="OrthoDB" id="9781704at2"/>
<dbReference type="NCBIfam" id="NF002231">
    <property type="entry name" value="PRK01130.1"/>
    <property type="match status" value="1"/>
</dbReference>
<gene>
    <name evidence="7" type="primary">nanE</name>
    <name evidence="8" type="ORF">EI74_0444</name>
</gene>
<dbReference type="EC" id="5.1.3.9" evidence="7"/>
<evidence type="ECO:0000256" key="2">
    <source>
        <dbReference type="ARBA" id="ARBA00002147"/>
    </source>
</evidence>
<comment type="catalytic activity">
    <reaction evidence="1 7">
        <text>an N-acyl-D-glucosamine 6-phosphate = an N-acyl-D-mannosamine 6-phosphate</text>
        <dbReference type="Rhea" id="RHEA:23932"/>
        <dbReference type="ChEBI" id="CHEBI:57599"/>
        <dbReference type="ChEBI" id="CHEBI:57666"/>
        <dbReference type="EC" id="5.1.3.9"/>
    </reaction>
</comment>